<feature type="compositionally biased region" description="Polar residues" evidence="8">
    <location>
        <begin position="421"/>
        <end position="441"/>
    </location>
</feature>
<dbReference type="SUPFAM" id="SSF57756">
    <property type="entry name" value="Retrovirus zinc finger-like domains"/>
    <property type="match status" value="1"/>
</dbReference>
<evidence type="ECO:0000313" key="10">
    <source>
        <dbReference type="EMBL" id="KAJ1647989.1"/>
    </source>
</evidence>
<dbReference type="PROSITE" id="PS50158">
    <property type="entry name" value="ZF_CCHC"/>
    <property type="match status" value="1"/>
</dbReference>
<evidence type="ECO:0000256" key="5">
    <source>
        <dbReference type="ARBA" id="ARBA00022833"/>
    </source>
</evidence>
<comment type="similarity">
    <text evidence="2">Belongs to the ZCCHC8 family.</text>
</comment>
<feature type="compositionally biased region" description="Polar residues" evidence="8">
    <location>
        <begin position="189"/>
        <end position="201"/>
    </location>
</feature>
<feature type="compositionally biased region" description="Acidic residues" evidence="8">
    <location>
        <begin position="173"/>
        <end position="182"/>
    </location>
</feature>
<dbReference type="Proteomes" id="UP001145021">
    <property type="component" value="Unassembled WGS sequence"/>
</dbReference>
<feature type="domain" description="CCHC-type" evidence="9">
    <location>
        <begin position="15"/>
        <end position="29"/>
    </location>
</feature>
<dbReference type="InterPro" id="IPR001878">
    <property type="entry name" value="Znf_CCHC"/>
</dbReference>
<dbReference type="InterPro" id="IPR006568">
    <property type="entry name" value="PSP_pro-rich"/>
</dbReference>
<comment type="caution">
    <text evidence="10">The sequence shown here is derived from an EMBL/GenBank/DDBJ whole genome shotgun (WGS) entry which is preliminary data.</text>
</comment>
<evidence type="ECO:0000313" key="11">
    <source>
        <dbReference type="Proteomes" id="UP001145021"/>
    </source>
</evidence>
<keyword evidence="11" id="KW-1185">Reference proteome</keyword>
<dbReference type="EMBL" id="JANBOH010000014">
    <property type="protein sequence ID" value="KAJ1647989.1"/>
    <property type="molecule type" value="Genomic_DNA"/>
</dbReference>
<dbReference type="SMART" id="SM00581">
    <property type="entry name" value="PSP"/>
    <property type="match status" value="1"/>
</dbReference>
<feature type="region of interest" description="Disordered" evidence="8">
    <location>
        <begin position="152"/>
        <end position="208"/>
    </location>
</feature>
<feature type="compositionally biased region" description="Polar residues" evidence="8">
    <location>
        <begin position="393"/>
        <end position="411"/>
    </location>
</feature>
<feature type="compositionally biased region" description="Basic and acidic residues" evidence="8">
    <location>
        <begin position="152"/>
        <end position="168"/>
    </location>
</feature>
<dbReference type="PANTHER" id="PTHR13316">
    <property type="entry name" value="ZINC FINGER, CCHC DOMAIN CONTAINING 8"/>
    <property type="match status" value="1"/>
</dbReference>
<dbReference type="AlphaFoldDB" id="A0A9W7XRI0"/>
<feature type="compositionally biased region" description="Acidic residues" evidence="8">
    <location>
        <begin position="472"/>
        <end position="485"/>
    </location>
</feature>
<comment type="subcellular location">
    <subcellularLocation>
        <location evidence="1">Nucleus</location>
        <location evidence="1">Nucleoplasm</location>
    </subcellularLocation>
</comment>
<feature type="compositionally biased region" description="Basic and acidic residues" evidence="8">
    <location>
        <begin position="457"/>
        <end position="471"/>
    </location>
</feature>
<dbReference type="GO" id="GO:0003723">
    <property type="term" value="F:RNA binding"/>
    <property type="evidence" value="ECO:0007669"/>
    <property type="project" value="TreeGrafter"/>
</dbReference>
<organism evidence="10 11">
    <name type="scientific">Coemansia asiatica</name>
    <dbReference type="NCBI Taxonomy" id="1052880"/>
    <lineage>
        <taxon>Eukaryota</taxon>
        <taxon>Fungi</taxon>
        <taxon>Fungi incertae sedis</taxon>
        <taxon>Zoopagomycota</taxon>
        <taxon>Kickxellomycotina</taxon>
        <taxon>Kickxellomycetes</taxon>
        <taxon>Kickxellales</taxon>
        <taxon>Kickxellaceae</taxon>
        <taxon>Coemansia</taxon>
    </lineage>
</organism>
<keyword evidence="4 7" id="KW-0863">Zinc-finger</keyword>
<evidence type="ECO:0000256" key="4">
    <source>
        <dbReference type="ARBA" id="ARBA00022771"/>
    </source>
</evidence>
<gene>
    <name evidence="10" type="ORF">LPJ64_000674</name>
</gene>
<protein>
    <recommendedName>
        <fullName evidence="9">CCHC-type domain-containing protein</fullName>
    </recommendedName>
</protein>
<dbReference type="GO" id="GO:0008270">
    <property type="term" value="F:zinc ion binding"/>
    <property type="evidence" value="ECO:0007669"/>
    <property type="project" value="UniProtKB-KW"/>
</dbReference>
<sequence>MVVGMEREALLGNLCFNCSLPGHEIRDCPMPPDKERIEANRNTFNDKGSGQFNSRLYLCFEEEKHMEDMRRKYMPGQRLSQQLSEALGLEHENDIPEYIERMYHFGYPPAYLGISEGQDPLAARLESVSKPPPTPSLIVYNSAADYEKHCDRSIALDKPDKTEQKESSFTDSGDSDEEGAIPEDEHGNSPENEQLTEPSESSKPRNFPLVRYNGLDLSRFDFKTDIDPGKPLQSRRTPHRYSRAQRSPQIDIYNRSLVYDNRFRNSERNSRYADDYFYQDRGSRPAPRGFRAYEGGVFRDGYNDEYYRDGGDNWTGMLDSYYRSTDYQGSERQHSDNQGYYHYDYKYNDSRDSGYARYDDHRDLPKRYEEQYYNSNNNAYANANANSFYSEQGYDQTDGYNGNASISNEASLPSHPPAPMESQTMSAWPSNLPYVTTQQPATDHMARLPKDSAQAPLRREDLDPDQCRDDGSDVEDGECDMEESD</sequence>
<feature type="region of interest" description="Disordered" evidence="8">
    <location>
        <begin position="223"/>
        <end position="245"/>
    </location>
</feature>
<accession>A0A9W7XRI0</accession>
<evidence type="ECO:0000256" key="6">
    <source>
        <dbReference type="ARBA" id="ARBA00023242"/>
    </source>
</evidence>
<evidence type="ECO:0000256" key="8">
    <source>
        <dbReference type="SAM" id="MobiDB-lite"/>
    </source>
</evidence>
<dbReference type="GO" id="GO:0005654">
    <property type="term" value="C:nucleoplasm"/>
    <property type="evidence" value="ECO:0007669"/>
    <property type="project" value="UniProtKB-SubCell"/>
</dbReference>
<name>A0A9W7XRI0_9FUNG</name>
<reference evidence="10" key="1">
    <citation type="submission" date="2022-07" db="EMBL/GenBank/DDBJ databases">
        <title>Phylogenomic reconstructions and comparative analyses of Kickxellomycotina fungi.</title>
        <authorList>
            <person name="Reynolds N.K."/>
            <person name="Stajich J.E."/>
            <person name="Barry K."/>
            <person name="Grigoriev I.V."/>
            <person name="Crous P."/>
            <person name="Smith M.E."/>
        </authorList>
    </citation>
    <scope>NUCLEOTIDE SEQUENCE</scope>
    <source>
        <strain evidence="10">NBRC 105413</strain>
    </source>
</reference>
<dbReference type="InterPro" id="IPR052115">
    <property type="entry name" value="NEXT_complex_subunit_ZCCHC8"/>
</dbReference>
<dbReference type="Pfam" id="PF04046">
    <property type="entry name" value="PSP"/>
    <property type="match status" value="1"/>
</dbReference>
<evidence type="ECO:0000256" key="1">
    <source>
        <dbReference type="ARBA" id="ARBA00004642"/>
    </source>
</evidence>
<keyword evidence="6" id="KW-0539">Nucleus</keyword>
<dbReference type="Gene3D" id="4.10.60.10">
    <property type="entry name" value="Zinc finger, CCHC-type"/>
    <property type="match status" value="1"/>
</dbReference>
<evidence type="ECO:0000259" key="9">
    <source>
        <dbReference type="PROSITE" id="PS50158"/>
    </source>
</evidence>
<dbReference type="PANTHER" id="PTHR13316:SF0">
    <property type="entry name" value="ZINC FINGER CCHC DOMAIN-CONTAINING PROTEIN 8"/>
    <property type="match status" value="1"/>
</dbReference>
<evidence type="ECO:0000256" key="7">
    <source>
        <dbReference type="PROSITE-ProRule" id="PRU00047"/>
    </source>
</evidence>
<keyword evidence="3" id="KW-0479">Metal-binding</keyword>
<dbReference type="GO" id="GO:0071013">
    <property type="term" value="C:catalytic step 2 spliceosome"/>
    <property type="evidence" value="ECO:0007669"/>
    <property type="project" value="TreeGrafter"/>
</dbReference>
<proteinExistence type="inferred from homology"/>
<evidence type="ECO:0000256" key="2">
    <source>
        <dbReference type="ARBA" id="ARBA00007497"/>
    </source>
</evidence>
<dbReference type="InterPro" id="IPR036875">
    <property type="entry name" value="Znf_CCHC_sf"/>
</dbReference>
<feature type="region of interest" description="Disordered" evidence="8">
    <location>
        <begin position="390"/>
        <end position="485"/>
    </location>
</feature>
<keyword evidence="5" id="KW-0862">Zinc</keyword>
<evidence type="ECO:0000256" key="3">
    <source>
        <dbReference type="ARBA" id="ARBA00022723"/>
    </source>
</evidence>